<dbReference type="PATRIC" id="fig|1195763.3.peg.4898"/>
<proteinExistence type="predicted"/>
<feature type="non-terminal residue" evidence="3">
    <location>
        <position position="1"/>
    </location>
</feature>
<feature type="non-terminal residue" evidence="3">
    <location>
        <position position="219"/>
    </location>
</feature>
<feature type="domain" description="Replication-associated protein ORF2/G2P" evidence="2">
    <location>
        <begin position="53"/>
        <end position="178"/>
    </location>
</feature>
<comment type="caution">
    <text evidence="3">The sequence shown here is derived from an EMBL/GenBank/DDBJ whole genome shotgun (WGS) entry which is preliminary data.</text>
</comment>
<reference evidence="3 4" key="1">
    <citation type="submission" date="2015-05" db="EMBL/GenBank/DDBJ databases">
        <title>Photobacterium galathea sp. nov.</title>
        <authorList>
            <person name="Machado H."/>
            <person name="Gram L."/>
        </authorList>
    </citation>
    <scope>NUCLEOTIDE SEQUENCE [LARGE SCALE GENOMIC DNA]</scope>
    <source>
        <strain evidence="3 4">CGMCC 1.12159</strain>
    </source>
</reference>
<evidence type="ECO:0000313" key="3">
    <source>
        <dbReference type="EMBL" id="KLU99707.1"/>
    </source>
</evidence>
<evidence type="ECO:0000256" key="1">
    <source>
        <dbReference type="SAM" id="MobiDB-lite"/>
    </source>
</evidence>
<sequence length="219" mass="24384">GSFRVLHQTLTPPGDAPDPQSGERYTEKLTQRAVTKIFESGAYVAVREGGFATFLTLTFSNEQRNAIFGGDTTLGKEVSRFLDGIKKMYQRGWQGIGKNEQPFELDGIADPFHYIWVAECPANENGEPNPHVHLLMNWKVEKEHFAAWSERLEGIWGHGFAHLERIREPKAAGSYLIKAVGYAAKGDNANQGLIRGNRYNIARCSRAPGWECVASFEAG</sequence>
<feature type="region of interest" description="Disordered" evidence="1">
    <location>
        <begin position="1"/>
        <end position="23"/>
    </location>
</feature>
<keyword evidence="4" id="KW-1185">Reference proteome</keyword>
<dbReference type="Pfam" id="PF23343">
    <property type="entry name" value="REP_ORF2-G2P"/>
    <property type="match status" value="1"/>
</dbReference>
<dbReference type="AlphaFoldDB" id="A0A0J1GJ35"/>
<evidence type="ECO:0000259" key="2">
    <source>
        <dbReference type="Pfam" id="PF23343"/>
    </source>
</evidence>
<dbReference type="InterPro" id="IPR056906">
    <property type="entry name" value="ORF2/G2P_dom"/>
</dbReference>
<gene>
    <name evidence="3" type="ORF">ABT56_22860</name>
</gene>
<dbReference type="Proteomes" id="UP000036097">
    <property type="component" value="Unassembled WGS sequence"/>
</dbReference>
<dbReference type="RefSeq" id="WP_047881216.1">
    <property type="nucleotide sequence ID" value="NZ_LDOT01000077.1"/>
</dbReference>
<evidence type="ECO:0000313" key="4">
    <source>
        <dbReference type="Proteomes" id="UP000036097"/>
    </source>
</evidence>
<protein>
    <recommendedName>
        <fullName evidence="2">Replication-associated protein ORF2/G2P domain-containing protein</fullName>
    </recommendedName>
</protein>
<dbReference type="EMBL" id="LDOT01000077">
    <property type="protein sequence ID" value="KLU99707.1"/>
    <property type="molecule type" value="Genomic_DNA"/>
</dbReference>
<organism evidence="3 4">
    <name type="scientific">Photobacterium aquae</name>
    <dbReference type="NCBI Taxonomy" id="1195763"/>
    <lineage>
        <taxon>Bacteria</taxon>
        <taxon>Pseudomonadati</taxon>
        <taxon>Pseudomonadota</taxon>
        <taxon>Gammaproteobacteria</taxon>
        <taxon>Vibrionales</taxon>
        <taxon>Vibrionaceae</taxon>
        <taxon>Photobacterium</taxon>
    </lineage>
</organism>
<accession>A0A0J1GJ35</accession>
<name>A0A0J1GJ35_9GAMM</name>